<reference evidence="1" key="1">
    <citation type="submission" date="2018-02" db="EMBL/GenBank/DDBJ databases">
        <title>Rhizophora mucronata_Transcriptome.</title>
        <authorList>
            <person name="Meera S.P."/>
            <person name="Sreeshan A."/>
            <person name="Augustine A."/>
        </authorList>
    </citation>
    <scope>NUCLEOTIDE SEQUENCE</scope>
    <source>
        <tissue evidence="1">Leaf</tissue>
    </source>
</reference>
<proteinExistence type="predicted"/>
<accession>A0A2P2PYS0</accession>
<name>A0A2P2PYS0_RHIMU</name>
<sequence length="29" mass="3436">MDQRASHLDSDLSCRNLFVDSQKLTKKLW</sequence>
<evidence type="ECO:0000313" key="1">
    <source>
        <dbReference type="EMBL" id="MBX59886.1"/>
    </source>
</evidence>
<dbReference type="AlphaFoldDB" id="A0A2P2PYS0"/>
<organism evidence="1">
    <name type="scientific">Rhizophora mucronata</name>
    <name type="common">Asiatic mangrove</name>
    <dbReference type="NCBI Taxonomy" id="61149"/>
    <lineage>
        <taxon>Eukaryota</taxon>
        <taxon>Viridiplantae</taxon>
        <taxon>Streptophyta</taxon>
        <taxon>Embryophyta</taxon>
        <taxon>Tracheophyta</taxon>
        <taxon>Spermatophyta</taxon>
        <taxon>Magnoliopsida</taxon>
        <taxon>eudicotyledons</taxon>
        <taxon>Gunneridae</taxon>
        <taxon>Pentapetalae</taxon>
        <taxon>rosids</taxon>
        <taxon>fabids</taxon>
        <taxon>Malpighiales</taxon>
        <taxon>Rhizophoraceae</taxon>
        <taxon>Rhizophora</taxon>
    </lineage>
</organism>
<protein>
    <submittedName>
        <fullName evidence="1">Uncharacterized protein</fullName>
    </submittedName>
</protein>
<dbReference type="EMBL" id="GGEC01079402">
    <property type="protein sequence ID" value="MBX59886.1"/>
    <property type="molecule type" value="Transcribed_RNA"/>
</dbReference>